<feature type="compositionally biased region" description="Pro residues" evidence="1">
    <location>
        <begin position="86"/>
        <end position="97"/>
    </location>
</feature>
<feature type="region of interest" description="Disordered" evidence="1">
    <location>
        <begin position="79"/>
        <end position="110"/>
    </location>
</feature>
<evidence type="ECO:0000256" key="1">
    <source>
        <dbReference type="SAM" id="MobiDB-lite"/>
    </source>
</evidence>
<sequence>MAPRRVIPRAKVRSSIFIHPFKGRPYPLTLAPSAIESDIEMLNALLVAQREVRHRLMLEHTSASDSEGVAAELPPAHAHAYASPAGSPPPASPPAAAPQPQALPQQPVQQAGAAEQQLMVARLQALQALARTLAGHQLAAAMVQQQQQQQHAAAQQQAYSPTHLQQLQMQLAAMVQAQAAAQQHQHQQAQQHQQAIPLASPSCTFQHQQALLQQQLGAYALA</sequence>
<feature type="compositionally biased region" description="Low complexity" evidence="1">
    <location>
        <begin position="98"/>
        <end position="110"/>
    </location>
</feature>
<proteinExistence type="predicted"/>
<dbReference type="Proteomes" id="UP000239649">
    <property type="component" value="Unassembled WGS sequence"/>
</dbReference>
<comment type="caution">
    <text evidence="2">The sequence shown here is derived from an EMBL/GenBank/DDBJ whole genome shotgun (WGS) entry which is preliminary data.</text>
</comment>
<reference evidence="2 3" key="1">
    <citation type="journal article" date="2018" name="Plant J.">
        <title>Genome sequences of Chlorella sorokiniana UTEX 1602 and Micractinium conductrix SAG 241.80: implications to maltose excretion by a green alga.</title>
        <authorList>
            <person name="Arriola M.B."/>
            <person name="Velmurugan N."/>
            <person name="Zhang Y."/>
            <person name="Plunkett M.H."/>
            <person name="Hondzo H."/>
            <person name="Barney B.M."/>
        </authorList>
    </citation>
    <scope>NUCLEOTIDE SEQUENCE [LARGE SCALE GENOMIC DNA]</scope>
    <source>
        <strain evidence="2 3">SAG 241.80</strain>
    </source>
</reference>
<protein>
    <submittedName>
        <fullName evidence="2">Uncharacterized protein</fullName>
    </submittedName>
</protein>
<gene>
    <name evidence="2" type="ORF">C2E20_2286</name>
</gene>
<dbReference type="AlphaFoldDB" id="A0A2P6VKY6"/>
<evidence type="ECO:0000313" key="2">
    <source>
        <dbReference type="EMBL" id="PSC74745.1"/>
    </source>
</evidence>
<accession>A0A2P6VKY6</accession>
<organism evidence="2 3">
    <name type="scientific">Micractinium conductrix</name>
    <dbReference type="NCBI Taxonomy" id="554055"/>
    <lineage>
        <taxon>Eukaryota</taxon>
        <taxon>Viridiplantae</taxon>
        <taxon>Chlorophyta</taxon>
        <taxon>core chlorophytes</taxon>
        <taxon>Trebouxiophyceae</taxon>
        <taxon>Chlorellales</taxon>
        <taxon>Chlorellaceae</taxon>
        <taxon>Chlorella clade</taxon>
        <taxon>Micractinium</taxon>
    </lineage>
</organism>
<dbReference type="EMBL" id="LHPF02000004">
    <property type="protein sequence ID" value="PSC74745.1"/>
    <property type="molecule type" value="Genomic_DNA"/>
</dbReference>
<name>A0A2P6VKY6_9CHLO</name>
<keyword evidence="3" id="KW-1185">Reference proteome</keyword>
<evidence type="ECO:0000313" key="3">
    <source>
        <dbReference type="Proteomes" id="UP000239649"/>
    </source>
</evidence>